<evidence type="ECO:0000259" key="2">
    <source>
        <dbReference type="Pfam" id="PF07859"/>
    </source>
</evidence>
<dbReference type="AlphaFoldDB" id="A0A7W9FK82"/>
<dbReference type="GO" id="GO:0016787">
    <property type="term" value="F:hydrolase activity"/>
    <property type="evidence" value="ECO:0007669"/>
    <property type="project" value="UniProtKB-KW"/>
</dbReference>
<dbReference type="InterPro" id="IPR050300">
    <property type="entry name" value="GDXG_lipolytic_enzyme"/>
</dbReference>
<gene>
    <name evidence="3" type="ORF">GGQ63_001327</name>
</gene>
<feature type="domain" description="Alpha/beta hydrolase fold-3" evidence="2">
    <location>
        <begin position="86"/>
        <end position="291"/>
    </location>
</feature>
<comment type="caution">
    <text evidence="3">The sequence shown here is derived from an EMBL/GenBank/DDBJ whole genome shotgun (WGS) entry which is preliminary data.</text>
</comment>
<dbReference type="Pfam" id="PF07859">
    <property type="entry name" value="Abhydrolase_3"/>
    <property type="match status" value="1"/>
</dbReference>
<evidence type="ECO:0000313" key="4">
    <source>
        <dbReference type="Proteomes" id="UP000523821"/>
    </source>
</evidence>
<dbReference type="PANTHER" id="PTHR48081:SF8">
    <property type="entry name" value="ALPHA_BETA HYDROLASE FOLD-3 DOMAIN-CONTAINING PROTEIN-RELATED"/>
    <property type="match status" value="1"/>
</dbReference>
<keyword evidence="4" id="KW-1185">Reference proteome</keyword>
<name>A0A7W9FK82_9HYPH</name>
<dbReference type="PANTHER" id="PTHR48081">
    <property type="entry name" value="AB HYDROLASE SUPERFAMILY PROTEIN C4A8.06C"/>
    <property type="match status" value="1"/>
</dbReference>
<dbReference type="EMBL" id="JACHOO010000002">
    <property type="protein sequence ID" value="MBB5752275.1"/>
    <property type="molecule type" value="Genomic_DNA"/>
</dbReference>
<dbReference type="Proteomes" id="UP000523821">
    <property type="component" value="Unassembled WGS sequence"/>
</dbReference>
<dbReference type="RefSeq" id="WP_183853779.1">
    <property type="nucleotide sequence ID" value="NZ_JACHOO010000002.1"/>
</dbReference>
<reference evidence="3 4" key="1">
    <citation type="submission" date="2020-08" db="EMBL/GenBank/DDBJ databases">
        <title>Genomic Encyclopedia of Type Strains, Phase IV (KMG-IV): sequencing the most valuable type-strain genomes for metagenomic binning, comparative biology and taxonomic classification.</title>
        <authorList>
            <person name="Goeker M."/>
        </authorList>
    </citation>
    <scope>NUCLEOTIDE SEQUENCE [LARGE SCALE GENOMIC DNA]</scope>
    <source>
        <strain evidence="3 4">DSM 16268</strain>
    </source>
</reference>
<keyword evidence="1 3" id="KW-0378">Hydrolase</keyword>
<protein>
    <submittedName>
        <fullName evidence="3">Acetyl esterase</fullName>
        <ecNumber evidence="3">3.1.1.-</ecNumber>
    </submittedName>
</protein>
<dbReference type="Gene3D" id="3.40.50.1820">
    <property type="entry name" value="alpha/beta hydrolase"/>
    <property type="match status" value="1"/>
</dbReference>
<evidence type="ECO:0000256" key="1">
    <source>
        <dbReference type="ARBA" id="ARBA00022801"/>
    </source>
</evidence>
<dbReference type="EC" id="3.1.1.-" evidence="3"/>
<accession>A0A7W9FK82</accession>
<sequence length="316" mass="33519">MTTETKPALADEVKAAQRAAADAGIVQLDFVKAPADEVRAANLRFQHFLNEGGPQPAVETATVAAEPPVPLRLYKPDGPGPHPVYLHIHGGGFAQGTLETLDRVKREIASEAGIAVVGLEYALAPEHPYPAAPRQVAAVAAWLSSDGAAHGLDPQRMAIGGDSAGAHLALQQLLADRAAGLGRFRAAALVYAMLSDRHDSPSHRDFGDGSYGLTTARLAWFWSRYLPDAALRRQVLDDLAAADLAGLPPVLLIAAALDPLLDDTLALEPRLAAAGNPVELTIYEGMPHGFLNQTRLLDGARSARDQIVGFLRRTLL</sequence>
<proteinExistence type="predicted"/>
<dbReference type="SUPFAM" id="SSF53474">
    <property type="entry name" value="alpha/beta-Hydrolases"/>
    <property type="match status" value="1"/>
</dbReference>
<evidence type="ECO:0000313" key="3">
    <source>
        <dbReference type="EMBL" id="MBB5752275.1"/>
    </source>
</evidence>
<organism evidence="3 4">
    <name type="scientific">Prosthecomicrobium pneumaticum</name>
    <dbReference type="NCBI Taxonomy" id="81895"/>
    <lineage>
        <taxon>Bacteria</taxon>
        <taxon>Pseudomonadati</taxon>
        <taxon>Pseudomonadota</taxon>
        <taxon>Alphaproteobacteria</taxon>
        <taxon>Hyphomicrobiales</taxon>
        <taxon>Kaistiaceae</taxon>
        <taxon>Prosthecomicrobium</taxon>
    </lineage>
</organism>
<dbReference type="InterPro" id="IPR013094">
    <property type="entry name" value="AB_hydrolase_3"/>
</dbReference>
<dbReference type="InterPro" id="IPR029058">
    <property type="entry name" value="AB_hydrolase_fold"/>
</dbReference>